<feature type="region of interest" description="Disordered" evidence="3">
    <location>
        <begin position="397"/>
        <end position="530"/>
    </location>
</feature>
<dbReference type="AlphaFoldDB" id="A0AAU9VN07"/>
<keyword evidence="6" id="KW-1185">Reference proteome</keyword>
<protein>
    <recommendedName>
        <fullName evidence="4">SAM domain-containing protein</fullName>
    </recommendedName>
</protein>
<feature type="compositionally biased region" description="Basic and acidic residues" evidence="3">
    <location>
        <begin position="326"/>
        <end position="336"/>
    </location>
</feature>
<feature type="compositionally biased region" description="Polar residues" evidence="3">
    <location>
        <begin position="506"/>
        <end position="518"/>
    </location>
</feature>
<evidence type="ECO:0000256" key="1">
    <source>
        <dbReference type="ARBA" id="ARBA00006392"/>
    </source>
</evidence>
<reference evidence="5 6" key="1">
    <citation type="submission" date="2022-05" db="EMBL/GenBank/DDBJ databases">
        <authorList>
            <consortium name="Genoscope - CEA"/>
            <person name="William W."/>
        </authorList>
    </citation>
    <scope>NUCLEOTIDE SEQUENCE [LARGE SCALE GENOMIC DNA]</scope>
</reference>
<dbReference type="CDD" id="cd09487">
    <property type="entry name" value="SAM_superfamily"/>
    <property type="match status" value="1"/>
</dbReference>
<dbReference type="InterPro" id="IPR052281">
    <property type="entry name" value="GAREM"/>
</dbReference>
<feature type="compositionally biased region" description="Polar residues" evidence="3">
    <location>
        <begin position="314"/>
        <end position="325"/>
    </location>
</feature>
<evidence type="ECO:0000313" key="6">
    <source>
        <dbReference type="Proteomes" id="UP001159428"/>
    </source>
</evidence>
<dbReference type="Proteomes" id="UP001159428">
    <property type="component" value="Unassembled WGS sequence"/>
</dbReference>
<feature type="domain" description="SAM" evidence="4">
    <location>
        <begin position="538"/>
        <end position="596"/>
    </location>
</feature>
<feature type="compositionally biased region" description="Low complexity" evidence="3">
    <location>
        <begin position="488"/>
        <end position="497"/>
    </location>
</feature>
<dbReference type="InterPro" id="IPR013761">
    <property type="entry name" value="SAM/pointed_sf"/>
</dbReference>
<dbReference type="PROSITE" id="PS50105">
    <property type="entry name" value="SAM_DOMAIN"/>
    <property type="match status" value="1"/>
</dbReference>
<accession>A0AAU9VN07</accession>
<dbReference type="SUPFAM" id="SSF47769">
    <property type="entry name" value="SAM/Pointed domain"/>
    <property type="match status" value="1"/>
</dbReference>
<evidence type="ECO:0000256" key="3">
    <source>
        <dbReference type="SAM" id="MobiDB-lite"/>
    </source>
</evidence>
<feature type="compositionally biased region" description="Low complexity" evidence="3">
    <location>
        <begin position="468"/>
        <end position="481"/>
    </location>
</feature>
<dbReference type="InterPro" id="IPR001660">
    <property type="entry name" value="SAM"/>
</dbReference>
<proteinExistence type="inferred from homology"/>
<feature type="compositionally biased region" description="Polar residues" evidence="3">
    <location>
        <begin position="439"/>
        <end position="449"/>
    </location>
</feature>
<feature type="region of interest" description="Disordered" evidence="3">
    <location>
        <begin position="303"/>
        <end position="372"/>
    </location>
</feature>
<comment type="similarity">
    <text evidence="1">Belongs to the GAREM family.</text>
</comment>
<evidence type="ECO:0000256" key="2">
    <source>
        <dbReference type="ARBA" id="ARBA00022553"/>
    </source>
</evidence>
<evidence type="ECO:0000259" key="4">
    <source>
        <dbReference type="PROSITE" id="PS50105"/>
    </source>
</evidence>
<name>A0AAU9VN07_9CNID</name>
<gene>
    <name evidence="5" type="ORF">PMEA_00001018</name>
</gene>
<dbReference type="EMBL" id="CALNXJ010000001">
    <property type="protein sequence ID" value="CAH3032165.1"/>
    <property type="molecule type" value="Genomic_DNA"/>
</dbReference>
<dbReference type="PANTHER" id="PTHR14454">
    <property type="entry name" value="GRB2-ASSOCIATED AND REGULATOR OF MAPK PROTEIN FAMILY MEMBER"/>
    <property type="match status" value="1"/>
</dbReference>
<comment type="caution">
    <text evidence="5">The sequence shown here is derived from an EMBL/GenBank/DDBJ whole genome shotgun (WGS) entry which is preliminary data.</text>
</comment>
<organism evidence="5 6">
    <name type="scientific">Pocillopora meandrina</name>
    <dbReference type="NCBI Taxonomy" id="46732"/>
    <lineage>
        <taxon>Eukaryota</taxon>
        <taxon>Metazoa</taxon>
        <taxon>Cnidaria</taxon>
        <taxon>Anthozoa</taxon>
        <taxon>Hexacorallia</taxon>
        <taxon>Scleractinia</taxon>
        <taxon>Astrocoeniina</taxon>
        <taxon>Pocilloporidae</taxon>
        <taxon>Pocillopora</taxon>
    </lineage>
</organism>
<sequence>MKRSLEMPWSQNNNDFDGLFLCEFLTECHLPETVEIVEGYESNESIQRSWSQGEIVHLHAMKDLPQALARDQKGNFYKIPLNYPDKIFESIPNRCNHEYETVQDLIDDFPKYVRSLYNIPQSNINAGDILSLQEASPSTQGHTELKCKVVGTKRPIFLSCEQRGHFETLEDFHPSSLRDVTDRHILPTRVRVRAGSIGKFIGEKRIEKSLTIVIKEIVKEKVLIAYTLIGKHLRVLTIPISLEVLVRRIESNIDPKVLAEICQLIDNKINIESVITGRDEDASWLFEIGQCVETCSVSSDDETYDEIAPPVPSRTPTKTISGQKTTVDKSQFEDRYTAPPKPFVNKAAVGSAAPPVAKKPPKAKPSQGKSLVLNNEEEEALYDDNYECLSFNKSKSTKAYPKDQKKSLNLVLPPVATRPNVTQNKRPLSKEERPPTYLSPGQSASSSKPQLAEKPTVKPALKIGEVQPPSSHHPVSPTVASAGLNNEKSAPTTPTKSTSHKAESSVDFNPSRTVSSVRNPRDNGGARDTLSQELRNELSVNEVCEWLTKLGLGQYVETFEQESVDGKLLLDVDEDMMKDLGISNALHRRKLTKFIRDGWIPKTS</sequence>
<keyword evidence="2" id="KW-0597">Phosphoprotein</keyword>
<evidence type="ECO:0000313" key="5">
    <source>
        <dbReference type="EMBL" id="CAH3032165.1"/>
    </source>
</evidence>
<dbReference type="Pfam" id="PF00536">
    <property type="entry name" value="SAM_1"/>
    <property type="match status" value="1"/>
</dbReference>
<dbReference type="Gene3D" id="1.10.150.50">
    <property type="entry name" value="Transcription Factor, Ets-1"/>
    <property type="match status" value="1"/>
</dbReference>
<dbReference type="Pfam" id="PF12736">
    <property type="entry name" value="CABIT"/>
    <property type="match status" value="1"/>
</dbReference>
<dbReference type="SMART" id="SM00454">
    <property type="entry name" value="SAM"/>
    <property type="match status" value="1"/>
</dbReference>
<dbReference type="InterPro" id="IPR025946">
    <property type="entry name" value="CABIT_dom"/>
</dbReference>
<dbReference type="PANTHER" id="PTHR14454:SF11">
    <property type="entry name" value="SERRANO, ISOFORM F"/>
    <property type="match status" value="1"/>
</dbReference>
<feature type="compositionally biased region" description="Low complexity" evidence="3">
    <location>
        <begin position="346"/>
        <end position="356"/>
    </location>
</feature>